<dbReference type="Proteomes" id="UP000693981">
    <property type="component" value="Unassembled WGS sequence"/>
</dbReference>
<accession>A0A8T1VW09</accession>
<keyword evidence="3" id="KW-1185">Reference proteome</keyword>
<name>A0A8T1VW09_9STRA</name>
<evidence type="ECO:0000256" key="1">
    <source>
        <dbReference type="SAM" id="Coils"/>
    </source>
</evidence>
<dbReference type="EMBL" id="JAGDFL010000565">
    <property type="protein sequence ID" value="KAG7385106.1"/>
    <property type="molecule type" value="Genomic_DNA"/>
</dbReference>
<evidence type="ECO:0000313" key="3">
    <source>
        <dbReference type="Proteomes" id="UP000693981"/>
    </source>
</evidence>
<comment type="caution">
    <text evidence="2">The sequence shown here is derived from an EMBL/GenBank/DDBJ whole genome shotgun (WGS) entry which is preliminary data.</text>
</comment>
<proteinExistence type="predicted"/>
<dbReference type="OrthoDB" id="49185at2759"/>
<feature type="coiled-coil region" evidence="1">
    <location>
        <begin position="60"/>
        <end position="94"/>
    </location>
</feature>
<protein>
    <submittedName>
        <fullName evidence="2">Uncharacterized protein</fullName>
    </submittedName>
</protein>
<dbReference type="AlphaFoldDB" id="A0A8T1VW09"/>
<reference evidence="2" key="1">
    <citation type="submission" date="2021-02" db="EMBL/GenBank/DDBJ databases">
        <authorList>
            <person name="Palmer J.M."/>
        </authorList>
    </citation>
    <scope>NUCLEOTIDE SEQUENCE</scope>
    <source>
        <strain evidence="2">SCRP23</strain>
    </source>
</reference>
<evidence type="ECO:0000313" key="2">
    <source>
        <dbReference type="EMBL" id="KAG7385106.1"/>
    </source>
</evidence>
<organism evidence="2 3">
    <name type="scientific">Phytophthora boehmeriae</name>
    <dbReference type="NCBI Taxonomy" id="109152"/>
    <lineage>
        <taxon>Eukaryota</taxon>
        <taxon>Sar</taxon>
        <taxon>Stramenopiles</taxon>
        <taxon>Oomycota</taxon>
        <taxon>Peronosporomycetes</taxon>
        <taxon>Peronosporales</taxon>
        <taxon>Peronosporaceae</taxon>
        <taxon>Phytophthora</taxon>
    </lineage>
</organism>
<gene>
    <name evidence="2" type="ORF">PHYBOEH_009179</name>
</gene>
<keyword evidence="1" id="KW-0175">Coiled coil</keyword>
<sequence>MTEGRRASVGAGEQLSWPEVQEICGQMESMFHQDALKDAQRLRALVQKRKDIADTFQNRQSTAQKQLAHLRANLREWEEQDAAAKQRNEQVHKKLQELETIKRDMVVQLESFRLNEQYPCNDIL</sequence>